<evidence type="ECO:0000313" key="1">
    <source>
        <dbReference type="EMBL" id="CAD6269468.1"/>
    </source>
</evidence>
<sequence>MEDDGTAARWSRRYTLQRTPPFREDEFFFSSLQYHYPLAVLDDGKILVWVGRTSALRAYDPETNAWTELATLTQGRVVGMQRGSLLCSNLGAA</sequence>
<evidence type="ECO:0000313" key="2">
    <source>
        <dbReference type="Proteomes" id="UP000604825"/>
    </source>
</evidence>
<proteinExistence type="predicted"/>
<dbReference type="EMBL" id="CAJGYO010000015">
    <property type="protein sequence ID" value="CAD6269468.1"/>
    <property type="molecule type" value="Genomic_DNA"/>
</dbReference>
<dbReference type="OrthoDB" id="599132at2759"/>
<dbReference type="InterPro" id="IPR011043">
    <property type="entry name" value="Gal_Oxase/kelch_b-propeller"/>
</dbReference>
<evidence type="ECO:0008006" key="3">
    <source>
        <dbReference type="Google" id="ProtNLM"/>
    </source>
</evidence>
<reference evidence="1" key="1">
    <citation type="submission" date="2020-10" db="EMBL/GenBank/DDBJ databases">
        <authorList>
            <person name="Han B."/>
            <person name="Lu T."/>
            <person name="Zhao Q."/>
            <person name="Huang X."/>
            <person name="Zhao Y."/>
        </authorList>
    </citation>
    <scope>NUCLEOTIDE SEQUENCE</scope>
</reference>
<dbReference type="AlphaFoldDB" id="A0A811RHZ2"/>
<dbReference type="InterPro" id="IPR037293">
    <property type="entry name" value="Gal_Oxidase_central_sf"/>
</dbReference>
<dbReference type="Gene3D" id="2.130.10.80">
    <property type="entry name" value="Galactose oxidase/kelch, beta-propeller"/>
    <property type="match status" value="1"/>
</dbReference>
<name>A0A811RHZ2_9POAL</name>
<organism evidence="1 2">
    <name type="scientific">Miscanthus lutarioriparius</name>
    <dbReference type="NCBI Taxonomy" id="422564"/>
    <lineage>
        <taxon>Eukaryota</taxon>
        <taxon>Viridiplantae</taxon>
        <taxon>Streptophyta</taxon>
        <taxon>Embryophyta</taxon>
        <taxon>Tracheophyta</taxon>
        <taxon>Spermatophyta</taxon>
        <taxon>Magnoliopsida</taxon>
        <taxon>Liliopsida</taxon>
        <taxon>Poales</taxon>
        <taxon>Poaceae</taxon>
        <taxon>PACMAD clade</taxon>
        <taxon>Panicoideae</taxon>
        <taxon>Andropogonodae</taxon>
        <taxon>Andropogoneae</taxon>
        <taxon>Saccharinae</taxon>
        <taxon>Miscanthus</taxon>
    </lineage>
</organism>
<protein>
    <recommendedName>
        <fullName evidence="3">F-box/kelch-repeat protein</fullName>
    </recommendedName>
</protein>
<keyword evidence="2" id="KW-1185">Reference proteome</keyword>
<comment type="caution">
    <text evidence="1">The sequence shown here is derived from an EMBL/GenBank/DDBJ whole genome shotgun (WGS) entry which is preliminary data.</text>
</comment>
<accession>A0A811RHZ2</accession>
<gene>
    <name evidence="1" type="ORF">NCGR_LOCUS52772</name>
</gene>
<dbReference type="SUPFAM" id="SSF50965">
    <property type="entry name" value="Galactose oxidase, central domain"/>
    <property type="match status" value="1"/>
</dbReference>
<dbReference type="Proteomes" id="UP000604825">
    <property type="component" value="Unassembled WGS sequence"/>
</dbReference>